<evidence type="ECO:0000313" key="2">
    <source>
        <dbReference type="Proteomes" id="UP000317180"/>
    </source>
</evidence>
<name>A0ABQ0SWM4_9BACL</name>
<proteinExistence type="predicted"/>
<reference evidence="1 2" key="1">
    <citation type="submission" date="2019-06" db="EMBL/GenBank/DDBJ databases">
        <title>Whole genome shotgun sequence of Brevibacillus agri NBRC 15538.</title>
        <authorList>
            <person name="Hosoyama A."/>
            <person name="Uohara A."/>
            <person name="Ohji S."/>
            <person name="Ichikawa N."/>
        </authorList>
    </citation>
    <scope>NUCLEOTIDE SEQUENCE [LARGE SCALE GENOMIC DNA]</scope>
    <source>
        <strain evidence="1 2">NBRC 15538</strain>
    </source>
</reference>
<gene>
    <name evidence="1" type="ORF">BAG01nite_44520</name>
</gene>
<dbReference type="EMBL" id="BJOD01000068">
    <property type="protein sequence ID" value="GED28350.1"/>
    <property type="molecule type" value="Genomic_DNA"/>
</dbReference>
<evidence type="ECO:0000313" key="1">
    <source>
        <dbReference type="EMBL" id="GED28350.1"/>
    </source>
</evidence>
<accession>A0ABQ0SWM4</accession>
<comment type="caution">
    <text evidence="1">The sequence shown here is derived from an EMBL/GenBank/DDBJ whole genome shotgun (WGS) entry which is preliminary data.</text>
</comment>
<keyword evidence="2" id="KW-1185">Reference proteome</keyword>
<sequence>MNTCVVDKSSAFWAFVVLASSIFYNESKKQDSETTVKADTAFGTRQILRASKQAGAATAA</sequence>
<protein>
    <submittedName>
        <fullName evidence="1">Uncharacterized protein</fullName>
    </submittedName>
</protein>
<dbReference type="Proteomes" id="UP000317180">
    <property type="component" value="Unassembled WGS sequence"/>
</dbReference>
<organism evidence="1 2">
    <name type="scientific">Brevibacillus agri</name>
    <dbReference type="NCBI Taxonomy" id="51101"/>
    <lineage>
        <taxon>Bacteria</taxon>
        <taxon>Bacillati</taxon>
        <taxon>Bacillota</taxon>
        <taxon>Bacilli</taxon>
        <taxon>Bacillales</taxon>
        <taxon>Paenibacillaceae</taxon>
        <taxon>Brevibacillus</taxon>
    </lineage>
</organism>